<proteinExistence type="predicted"/>
<protein>
    <submittedName>
        <fullName evidence="2">Low molecular weight phosphatase family protein</fullName>
    </submittedName>
</protein>
<sequence length="219" mass="22709">MTAEFTVLFVCTGNVRRSAFAELAAAQRFAADPRSCGRIRTTSAGTRAVPGLPIDPRIAAELDRRRVPGAAAFASARLGTASIAAADLVLTAHRGHRSAVVELVPTAVARTFCLLEFARLAALCAPGVPDVDPVSRIAELTRAAARARGTAGYITDADDRIADPAPETGGASSRSRVIGGALCRIAASLRVPGANDRTSRDAPGFASMIFQRAPGANRC</sequence>
<feature type="domain" description="Phosphotyrosine protein phosphatase I" evidence="1">
    <location>
        <begin position="7"/>
        <end position="118"/>
    </location>
</feature>
<evidence type="ECO:0000313" key="3">
    <source>
        <dbReference type="Proteomes" id="UP000598360"/>
    </source>
</evidence>
<dbReference type="AlphaFoldDB" id="A0A929G1P1"/>
<reference evidence="2" key="1">
    <citation type="submission" date="2020-10" db="EMBL/GenBank/DDBJ databases">
        <title>Diversity and distribution of actinomycetes associated with coral in the coast of Hainan.</title>
        <authorList>
            <person name="Li F."/>
        </authorList>
    </citation>
    <scope>NUCLEOTIDE SEQUENCE</scope>
    <source>
        <strain evidence="2">HNM0983</strain>
    </source>
</reference>
<comment type="caution">
    <text evidence="2">The sequence shown here is derived from an EMBL/GenBank/DDBJ whole genome shotgun (WGS) entry which is preliminary data.</text>
</comment>
<evidence type="ECO:0000259" key="1">
    <source>
        <dbReference type="Pfam" id="PF01451"/>
    </source>
</evidence>
<organism evidence="2 3">
    <name type="scientific">Saccharopolyspora montiporae</name>
    <dbReference type="NCBI Taxonomy" id="2781240"/>
    <lineage>
        <taxon>Bacteria</taxon>
        <taxon>Bacillati</taxon>
        <taxon>Actinomycetota</taxon>
        <taxon>Actinomycetes</taxon>
        <taxon>Pseudonocardiales</taxon>
        <taxon>Pseudonocardiaceae</taxon>
        <taxon>Saccharopolyspora</taxon>
    </lineage>
</organism>
<gene>
    <name evidence="2" type="ORF">IQ251_18750</name>
</gene>
<dbReference type="Proteomes" id="UP000598360">
    <property type="component" value="Unassembled WGS sequence"/>
</dbReference>
<dbReference type="InterPro" id="IPR023485">
    <property type="entry name" value="Ptyr_pPase"/>
</dbReference>
<keyword evidence="3" id="KW-1185">Reference proteome</keyword>
<dbReference type="SUPFAM" id="SSF52788">
    <property type="entry name" value="Phosphotyrosine protein phosphatases I"/>
    <property type="match status" value="1"/>
</dbReference>
<dbReference type="Gene3D" id="3.40.50.2300">
    <property type="match status" value="1"/>
</dbReference>
<name>A0A929G1P1_9PSEU</name>
<dbReference type="InterPro" id="IPR036196">
    <property type="entry name" value="Ptyr_pPase_sf"/>
</dbReference>
<evidence type="ECO:0000313" key="2">
    <source>
        <dbReference type="EMBL" id="MBE9376494.1"/>
    </source>
</evidence>
<dbReference type="Pfam" id="PF01451">
    <property type="entry name" value="LMWPc"/>
    <property type="match status" value="1"/>
</dbReference>
<accession>A0A929G1P1</accession>
<dbReference type="EMBL" id="JADEYC010000043">
    <property type="protein sequence ID" value="MBE9376494.1"/>
    <property type="molecule type" value="Genomic_DNA"/>
</dbReference>
<dbReference type="RefSeq" id="WP_193930212.1">
    <property type="nucleotide sequence ID" value="NZ_JADEYC010000043.1"/>
</dbReference>